<reference evidence="3 4" key="1">
    <citation type="submission" date="2023-07" db="EMBL/GenBank/DDBJ databases">
        <title>Sorghum-associated microbial communities from plants grown in Nebraska, USA.</title>
        <authorList>
            <person name="Schachtman D."/>
        </authorList>
    </citation>
    <scope>NUCLEOTIDE SEQUENCE [LARGE SCALE GENOMIC DNA]</scope>
    <source>
        <strain evidence="3 4">BE124</strain>
    </source>
</reference>
<feature type="region of interest" description="Disordered" evidence="1">
    <location>
        <begin position="1"/>
        <end position="27"/>
    </location>
</feature>
<gene>
    <name evidence="3" type="ORF">J2W95_002388</name>
</gene>
<dbReference type="InterPro" id="IPR016024">
    <property type="entry name" value="ARM-type_fold"/>
</dbReference>
<dbReference type="EMBL" id="JAVDTX010000005">
    <property type="protein sequence ID" value="MDR6845678.1"/>
    <property type="molecule type" value="Genomic_DNA"/>
</dbReference>
<proteinExistence type="predicted"/>
<dbReference type="RefSeq" id="WP_310007189.1">
    <property type="nucleotide sequence ID" value="NZ_JAVDTX010000005.1"/>
</dbReference>
<dbReference type="CDD" id="cd00009">
    <property type="entry name" value="AAA"/>
    <property type="match status" value="1"/>
</dbReference>
<dbReference type="InterPro" id="IPR002912">
    <property type="entry name" value="ACT_dom"/>
</dbReference>
<keyword evidence="4" id="KW-1185">Reference proteome</keyword>
<dbReference type="SUPFAM" id="SSF52540">
    <property type="entry name" value="P-loop containing nucleoside triphosphate hydrolases"/>
    <property type="match status" value="1"/>
</dbReference>
<sequence>MSLVTYEIPNLDDPKNEYDKPQPLSGKSFPYNDLGDRRFEELLYSIYRPKLNSTDFSFDNISLMSGVRDKGRDCSLTKDGINTGLIQCKKYASPLKKHQFAEEITKYILYSLIEKELLPDADNFCYYIAVSSGFSLECSNFIDDFNRLAPIDTDLHKWVAKNIKNPTIASLGIQNVNPLVSEIFSRIKVQKIIPQDLDIMLSQPQDVSLISLFFNVLTVVDNAELIKLQKQLSTVLDPELDLERIKNELQKGSSSLKIEKNEFDDIPDSHIERIETQLLYDWISQPAQTDNSDRQQNICLLAGNAGQGKTVILKDLYDKLTIQGVPVLGLKADKLQSLNLQDLQHKIGLFLPVVEFVDICKEKYEKVVILIDQIDALSQSMSADRHFLDVFKSLIEKFTYDPNVRIIISLRIFDLHYDTSLRVYKNLKTVTVTPLEEEDVLDQLEKLGIQKKQVNAKLLLLLRTPNHLNIFSRIAKSTKNILSVNSLQDLYNELWRIKITGIAHKHPADHKNVKKLLYKIAERMFEFQRISIIETHFDKYAKELSYLESERLIKREENHIQFFHQTFYDFTFSKRFVEKKQKLVDYIKSQEQSILIRSAAKMIFHYLREYNPTLYHATLIELFSDNEIMHHIRHMIFCWLTIIENPSDQEAELVVNISLGNIDFNILFLEHAKSDQWLKIALESNLLDFIINENGQNKTIEHHKKSSTSDRDHYHYQRRCCEYFLASYTRKDNSIVWEFLEGLKDEKILAEVIYHIEKWNNPAAFRILDRCTSFNDMKSWKYLQVLQSIAAFDPLYCLEKMEQYLLSTDYLDNDDIDFQVQSILKTLSIEIPEKMVPLLQKAVLNYLTDSGEETNHYSMVSLQNVDLDDQDTLRGIELYYRILAVCLRNCNEEKSSVLLDFIQTHRYSTSDPLLRLIIYALKSKEKEYKDTIFNLFQHFSDHLLFITSSDLGLEYREIFEVAFPHFDSRKKEKVFSIIKAIKLKNEVMFFNKEKLKYKLPYLGTCQQLLLQRIQKKEIFKDPIMYRNYTALMRKFGNIEEEHHSRNILSSGSVPPISKENFDKMTSDHWISSFKKYANPRDRSNFESAKGGIYEHSRAFQEFCKTEPYQLKLSVIQTALYDSEIDKIYPILGLYSLAESSCDPTDILTVFRQIITEIENEIHREYIIKIAATLIKKGSYDQNTLQLLINGALDFNSVKKYYIDTNKGTGIEGILTKGINSISGTAVSALIHTGIPELENTIFETLEKILQTGPLEVRGFVLYHFAFLNNLNKDRAFKLFVKTLLSENDIHVLASSIWSLQFMTGINFEKLKPVFTKLIQITELGDLDSQWLFSILYFSYLFDRQDAEVLLHELLKFNPYSRAFAVNQISKHYYYNQNSQLKSQSLLMQVLDYVLETDKININYHYMDLIKLRDIYPFLESYVEKDNFELSDGLVLYLTMQCSSFPFQSTKLFNRALQKKESKINNLKIFRRSDDVIKFIAVAFTVIKGNDSKSKQMRHVLLESFNLMLKDYKYRNISEKILEEF</sequence>
<evidence type="ECO:0000259" key="2">
    <source>
        <dbReference type="PROSITE" id="PS51671"/>
    </source>
</evidence>
<name>A0ABU1S3S4_9FLAO</name>
<dbReference type="InterPro" id="IPR027417">
    <property type="entry name" value="P-loop_NTPase"/>
</dbReference>
<evidence type="ECO:0000313" key="3">
    <source>
        <dbReference type="EMBL" id="MDR6845678.1"/>
    </source>
</evidence>
<dbReference type="Gene3D" id="3.40.50.300">
    <property type="entry name" value="P-loop containing nucleotide triphosphate hydrolases"/>
    <property type="match status" value="1"/>
</dbReference>
<dbReference type="Pfam" id="PF00004">
    <property type="entry name" value="AAA"/>
    <property type="match status" value="1"/>
</dbReference>
<organism evidence="3 4">
    <name type="scientific">Flavobacterium granuli</name>
    <dbReference type="NCBI Taxonomy" id="280093"/>
    <lineage>
        <taxon>Bacteria</taxon>
        <taxon>Pseudomonadati</taxon>
        <taxon>Bacteroidota</taxon>
        <taxon>Flavobacteriia</taxon>
        <taxon>Flavobacteriales</taxon>
        <taxon>Flavobacteriaceae</taxon>
        <taxon>Flavobacterium</taxon>
    </lineage>
</organism>
<evidence type="ECO:0000256" key="1">
    <source>
        <dbReference type="SAM" id="MobiDB-lite"/>
    </source>
</evidence>
<accession>A0ABU1S3S4</accession>
<dbReference type="PROSITE" id="PS51671">
    <property type="entry name" value="ACT"/>
    <property type="match status" value="1"/>
</dbReference>
<dbReference type="Proteomes" id="UP001261871">
    <property type="component" value="Unassembled WGS sequence"/>
</dbReference>
<dbReference type="SUPFAM" id="SSF48371">
    <property type="entry name" value="ARM repeat"/>
    <property type="match status" value="1"/>
</dbReference>
<feature type="domain" description="ACT" evidence="2">
    <location>
        <begin position="168"/>
        <end position="247"/>
    </location>
</feature>
<dbReference type="InterPro" id="IPR003959">
    <property type="entry name" value="ATPase_AAA_core"/>
</dbReference>
<evidence type="ECO:0000313" key="4">
    <source>
        <dbReference type="Proteomes" id="UP001261871"/>
    </source>
</evidence>
<comment type="caution">
    <text evidence="3">The sequence shown here is derived from an EMBL/GenBank/DDBJ whole genome shotgun (WGS) entry which is preliminary data.</text>
</comment>
<protein>
    <recommendedName>
        <fullName evidence="2">ACT domain-containing protein</fullName>
    </recommendedName>
</protein>